<keyword evidence="3" id="KW-1185">Reference proteome</keyword>
<accession>A0A2T3AP94</accession>
<evidence type="ECO:0000313" key="3">
    <source>
        <dbReference type="Proteomes" id="UP000241818"/>
    </source>
</evidence>
<protein>
    <submittedName>
        <fullName evidence="2">Uncharacterized protein</fullName>
    </submittedName>
</protein>
<sequence>MDLRRHIPWLGGSPAWPMEVGYPHEEERGLPDPWDRRRRMQTAAETTWARRRGSGAPEPKPQVPNQRN</sequence>
<dbReference type="RefSeq" id="XP_024716481.1">
    <property type="nucleotide sequence ID" value="XM_024868479.1"/>
</dbReference>
<dbReference type="InParanoid" id="A0A2T3AP94"/>
<evidence type="ECO:0000256" key="1">
    <source>
        <dbReference type="SAM" id="MobiDB-lite"/>
    </source>
</evidence>
<dbReference type="GeneID" id="36576560"/>
<proteinExistence type="predicted"/>
<evidence type="ECO:0000313" key="2">
    <source>
        <dbReference type="EMBL" id="PSS06751.1"/>
    </source>
</evidence>
<gene>
    <name evidence="2" type="ORF">M430DRAFT_54546</name>
</gene>
<name>A0A2T3AP94_AMORE</name>
<reference evidence="2 3" key="1">
    <citation type="journal article" date="2018" name="New Phytol.">
        <title>Comparative genomics and transcriptomics depict ericoid mycorrhizal fungi as versatile saprotrophs and plant mutualists.</title>
        <authorList>
            <person name="Martino E."/>
            <person name="Morin E."/>
            <person name="Grelet G.A."/>
            <person name="Kuo A."/>
            <person name="Kohler A."/>
            <person name="Daghino S."/>
            <person name="Barry K.W."/>
            <person name="Cichocki N."/>
            <person name="Clum A."/>
            <person name="Dockter R.B."/>
            <person name="Hainaut M."/>
            <person name="Kuo R.C."/>
            <person name="LaButti K."/>
            <person name="Lindahl B.D."/>
            <person name="Lindquist E.A."/>
            <person name="Lipzen A."/>
            <person name="Khouja H.R."/>
            <person name="Magnuson J."/>
            <person name="Murat C."/>
            <person name="Ohm R.A."/>
            <person name="Singer S.W."/>
            <person name="Spatafora J.W."/>
            <person name="Wang M."/>
            <person name="Veneault-Fourrey C."/>
            <person name="Henrissat B."/>
            <person name="Grigoriev I.V."/>
            <person name="Martin F.M."/>
            <person name="Perotto S."/>
        </authorList>
    </citation>
    <scope>NUCLEOTIDE SEQUENCE [LARGE SCALE GENOMIC DNA]</scope>
    <source>
        <strain evidence="2 3">ATCC 22711</strain>
    </source>
</reference>
<feature type="compositionally biased region" description="Basic and acidic residues" evidence="1">
    <location>
        <begin position="24"/>
        <end position="35"/>
    </location>
</feature>
<dbReference type="EMBL" id="KZ679020">
    <property type="protein sequence ID" value="PSS06751.1"/>
    <property type="molecule type" value="Genomic_DNA"/>
</dbReference>
<organism evidence="2 3">
    <name type="scientific">Amorphotheca resinae ATCC 22711</name>
    <dbReference type="NCBI Taxonomy" id="857342"/>
    <lineage>
        <taxon>Eukaryota</taxon>
        <taxon>Fungi</taxon>
        <taxon>Dikarya</taxon>
        <taxon>Ascomycota</taxon>
        <taxon>Pezizomycotina</taxon>
        <taxon>Leotiomycetes</taxon>
        <taxon>Helotiales</taxon>
        <taxon>Amorphothecaceae</taxon>
        <taxon>Amorphotheca</taxon>
    </lineage>
</organism>
<feature type="region of interest" description="Disordered" evidence="1">
    <location>
        <begin position="24"/>
        <end position="68"/>
    </location>
</feature>
<dbReference type="Proteomes" id="UP000241818">
    <property type="component" value="Unassembled WGS sequence"/>
</dbReference>
<dbReference type="AlphaFoldDB" id="A0A2T3AP94"/>